<accession>D3F5K2</accession>
<sequence>MNIAILLYEGFTALDATGPFDVFSRLPGGQVTFVSSAGGLVRADASALEIGTRPLSAAPRPDVVVVPGGTFTNRHLGDEQLLGWLRTAHASATWTTSVCTGALLLGAAGLLDGRRATTHWYELESLRVFGAEPVSERVVRDGDVVTAAGVSAGIDMALWVLEQIAGAEHSRAVHLVMEYDPDPPQPTGSVGRAPPELVTAMHEEMRRSYGPTWAELSAKAEA</sequence>
<dbReference type="AlphaFoldDB" id="D3F5K2"/>
<dbReference type="STRING" id="469383.Cwoe_2244"/>
<dbReference type="Pfam" id="PF01965">
    <property type="entry name" value="DJ-1_PfpI"/>
    <property type="match status" value="1"/>
</dbReference>
<evidence type="ECO:0000313" key="3">
    <source>
        <dbReference type="Proteomes" id="UP000008229"/>
    </source>
</evidence>
<organism evidence="2 3">
    <name type="scientific">Conexibacter woesei (strain DSM 14684 / CCUG 47730 / CIP 108061 / JCM 11494 / NBRC 100937 / ID131577)</name>
    <dbReference type="NCBI Taxonomy" id="469383"/>
    <lineage>
        <taxon>Bacteria</taxon>
        <taxon>Bacillati</taxon>
        <taxon>Actinomycetota</taxon>
        <taxon>Thermoleophilia</taxon>
        <taxon>Solirubrobacterales</taxon>
        <taxon>Conexibacteraceae</taxon>
        <taxon>Conexibacter</taxon>
    </lineage>
</organism>
<dbReference type="InterPro" id="IPR052158">
    <property type="entry name" value="INH-QAR"/>
</dbReference>
<dbReference type="EMBL" id="CP001854">
    <property type="protein sequence ID" value="ADB50669.1"/>
    <property type="molecule type" value="Genomic_DNA"/>
</dbReference>
<proteinExistence type="predicted"/>
<dbReference type="CDD" id="cd03139">
    <property type="entry name" value="GATase1_PfpI_2"/>
    <property type="match status" value="1"/>
</dbReference>
<dbReference type="KEGG" id="cwo:Cwoe_2244"/>
<gene>
    <name evidence="2" type="ordered locus">Cwoe_2244</name>
</gene>
<keyword evidence="3" id="KW-1185">Reference proteome</keyword>
<dbReference type="InterPro" id="IPR029062">
    <property type="entry name" value="Class_I_gatase-like"/>
</dbReference>
<dbReference type="HOGENOM" id="CLU_000445_44_1_11"/>
<dbReference type="RefSeq" id="WP_012933720.1">
    <property type="nucleotide sequence ID" value="NC_013739.1"/>
</dbReference>
<dbReference type="OrthoDB" id="4265717at2"/>
<evidence type="ECO:0000259" key="1">
    <source>
        <dbReference type="Pfam" id="PF01965"/>
    </source>
</evidence>
<dbReference type="InterPro" id="IPR002818">
    <property type="entry name" value="DJ-1/PfpI"/>
</dbReference>
<evidence type="ECO:0000313" key="2">
    <source>
        <dbReference type="EMBL" id="ADB50669.1"/>
    </source>
</evidence>
<dbReference type="GO" id="GO:0006355">
    <property type="term" value="P:regulation of DNA-templated transcription"/>
    <property type="evidence" value="ECO:0007669"/>
    <property type="project" value="TreeGrafter"/>
</dbReference>
<dbReference type="SUPFAM" id="SSF52317">
    <property type="entry name" value="Class I glutamine amidotransferase-like"/>
    <property type="match status" value="1"/>
</dbReference>
<name>D3F5K2_CONWI</name>
<dbReference type="PANTHER" id="PTHR43130">
    <property type="entry name" value="ARAC-FAMILY TRANSCRIPTIONAL REGULATOR"/>
    <property type="match status" value="1"/>
</dbReference>
<dbReference type="PANTHER" id="PTHR43130:SF2">
    <property type="entry name" value="DJ-1_PFPI DOMAIN-CONTAINING PROTEIN"/>
    <property type="match status" value="1"/>
</dbReference>
<dbReference type="Proteomes" id="UP000008229">
    <property type="component" value="Chromosome"/>
</dbReference>
<protein>
    <submittedName>
        <fullName evidence="2">ThiJ/PfpI domain protein</fullName>
    </submittedName>
</protein>
<dbReference type="Gene3D" id="3.40.50.880">
    <property type="match status" value="1"/>
</dbReference>
<feature type="domain" description="DJ-1/PfpI" evidence="1">
    <location>
        <begin position="2"/>
        <end position="163"/>
    </location>
</feature>
<reference evidence="2 3" key="1">
    <citation type="journal article" date="2010" name="Stand. Genomic Sci.">
        <title>Complete genome sequence of Conexibacter woesei type strain (ID131577).</title>
        <authorList>
            <person name="Pukall R."/>
            <person name="Lapidus A."/>
            <person name="Glavina Del Rio T."/>
            <person name="Copeland A."/>
            <person name="Tice H."/>
            <person name="Cheng J.-F."/>
            <person name="Lucas S."/>
            <person name="Chen F."/>
            <person name="Nolan M."/>
            <person name="Bruce D."/>
            <person name="Goodwin L."/>
            <person name="Pitluck S."/>
            <person name="Mavromatis K."/>
            <person name="Ivanova N."/>
            <person name="Ovchinnikova G."/>
            <person name="Pati A."/>
            <person name="Chen A."/>
            <person name="Palaniappan K."/>
            <person name="Land M."/>
            <person name="Hauser L."/>
            <person name="Chang Y.-J."/>
            <person name="Jeffries C.D."/>
            <person name="Chain P."/>
            <person name="Meincke L."/>
            <person name="Sims D."/>
            <person name="Brettin T."/>
            <person name="Detter J.C."/>
            <person name="Rohde M."/>
            <person name="Goeker M."/>
            <person name="Bristow J."/>
            <person name="Eisen J.A."/>
            <person name="Markowitz V."/>
            <person name="Kyrpides N.C."/>
            <person name="Klenk H.-P."/>
            <person name="Hugenholtz P."/>
        </authorList>
    </citation>
    <scope>NUCLEOTIDE SEQUENCE [LARGE SCALE GENOMIC DNA]</scope>
    <source>
        <strain evidence="3">DSM 14684 / CIP 108061 / JCM 11494 / NBRC 100937 / ID131577</strain>
    </source>
</reference>
<reference evidence="3" key="2">
    <citation type="submission" date="2010-01" db="EMBL/GenBank/DDBJ databases">
        <title>The complete genome of Conexibacter woesei DSM 14684.</title>
        <authorList>
            <consortium name="US DOE Joint Genome Institute (JGI-PGF)"/>
            <person name="Lucas S."/>
            <person name="Copeland A."/>
            <person name="Lapidus A."/>
            <person name="Glavina del Rio T."/>
            <person name="Dalin E."/>
            <person name="Tice H."/>
            <person name="Bruce D."/>
            <person name="Goodwin L."/>
            <person name="Pitluck S."/>
            <person name="Kyrpides N."/>
            <person name="Mavromatis K."/>
            <person name="Ivanova N."/>
            <person name="Mikhailova N."/>
            <person name="Chertkov O."/>
            <person name="Brettin T."/>
            <person name="Detter J.C."/>
            <person name="Han C."/>
            <person name="Larimer F."/>
            <person name="Land M."/>
            <person name="Hauser L."/>
            <person name="Markowitz V."/>
            <person name="Cheng J.-F."/>
            <person name="Hugenholtz P."/>
            <person name="Woyke T."/>
            <person name="Wu D."/>
            <person name="Pukall R."/>
            <person name="Steenblock K."/>
            <person name="Schneider S."/>
            <person name="Klenk H.-P."/>
            <person name="Eisen J.A."/>
        </authorList>
    </citation>
    <scope>NUCLEOTIDE SEQUENCE [LARGE SCALE GENOMIC DNA]</scope>
    <source>
        <strain evidence="3">DSM 14684 / CIP 108061 / JCM 11494 / NBRC 100937 / ID131577</strain>
    </source>
</reference>
<dbReference type="eggNOG" id="COG0693">
    <property type="taxonomic scope" value="Bacteria"/>
</dbReference>